<proteinExistence type="predicted"/>
<dbReference type="RefSeq" id="WP_129236873.1">
    <property type="nucleotide sequence ID" value="NZ_CP035464.1"/>
</dbReference>
<gene>
    <name evidence="2" type="ORF">ESN35_02015</name>
</gene>
<dbReference type="EMBL" id="CP035464">
    <property type="protein sequence ID" value="QAY32350.1"/>
    <property type="molecule type" value="Genomic_DNA"/>
</dbReference>
<dbReference type="Pfam" id="PF04230">
    <property type="entry name" value="PS_pyruv_trans"/>
    <property type="match status" value="1"/>
</dbReference>
<dbReference type="KEGG" id="bgx:ESN35_02015"/>
<evidence type="ECO:0000313" key="3">
    <source>
        <dbReference type="Proteomes" id="UP000293589"/>
    </source>
</evidence>
<organism evidence="2 3">
    <name type="scientific">Bifidobacterium pullorum subsp. gallinarum</name>
    <dbReference type="NCBI Taxonomy" id="78344"/>
    <lineage>
        <taxon>Bacteria</taxon>
        <taxon>Bacillati</taxon>
        <taxon>Actinomycetota</taxon>
        <taxon>Actinomycetes</taxon>
        <taxon>Bifidobacteriales</taxon>
        <taxon>Bifidobacteriaceae</taxon>
        <taxon>Bifidobacterium</taxon>
    </lineage>
</organism>
<dbReference type="Proteomes" id="UP000293589">
    <property type="component" value="Chromosome"/>
</dbReference>
<dbReference type="AlphaFoldDB" id="A0A4P6DUK1"/>
<evidence type="ECO:0000259" key="1">
    <source>
        <dbReference type="Pfam" id="PF04230"/>
    </source>
</evidence>
<reference evidence="2 3" key="1">
    <citation type="submission" date="2019-01" db="EMBL/GenBank/DDBJ databases">
        <title>Complete genome sequence of Bifidobacterium gallinarum CACC 514.</title>
        <authorList>
            <person name="Jung M."/>
        </authorList>
    </citation>
    <scope>NUCLEOTIDE SEQUENCE [LARGE SCALE GENOMIC DNA]</scope>
    <source>
        <strain evidence="2 3">CACC 514</strain>
    </source>
</reference>
<dbReference type="GO" id="GO:0016740">
    <property type="term" value="F:transferase activity"/>
    <property type="evidence" value="ECO:0007669"/>
    <property type="project" value="UniProtKB-KW"/>
</dbReference>
<name>A0A4P6DUK1_9BIFI</name>
<evidence type="ECO:0000313" key="2">
    <source>
        <dbReference type="EMBL" id="QAY32350.1"/>
    </source>
</evidence>
<dbReference type="InterPro" id="IPR007345">
    <property type="entry name" value="Polysacch_pyruvyl_Trfase"/>
</dbReference>
<keyword evidence="2" id="KW-0808">Transferase</keyword>
<sequence>MENKKQKVGIVTLPGNFNYGNRLQNYAVTQAYESRGFKAESLVLTDRPNALRDLKQLVRKLLRKPVSHPEDNMSEERLEAFQRFNKNMCIGVANFDEFNPKEYAFFSVGSDQVWNLGYIKYNEDWFFLDFAKKEQRIALAPSIGLDALDERQSRRLAKGVRNFPLLSVREERGAELIYEASGMRAEVICDPTLVLTPEEWDAVSSDSLTPKEPYIFTYLLGGVGSEASDVLKQLHSLNGYPVISLTDSDDGSELPAGPAEFISLIKNATFVVTDSFHAAVFSSIFETPLSIVHRDGVSMFSRLQTLAEKLGTENKIYNGGTLSLETASDYAGVAERIAGERERFNAYLSLALNQKSSNDSRHEVVNG</sequence>
<feature type="domain" description="Polysaccharide pyruvyl transferase" evidence="1">
    <location>
        <begin position="18"/>
        <end position="288"/>
    </location>
</feature>
<accession>A0A4P6DUK1</accession>
<protein>
    <submittedName>
        <fullName evidence="2">Polysaccharide pyruvyl transferase family protein</fullName>
    </submittedName>
</protein>